<keyword evidence="2" id="KW-0274">FAD</keyword>
<dbReference type="PRINTS" id="PR00370">
    <property type="entry name" value="FMOXYGENASE"/>
</dbReference>
<dbReference type="GO" id="GO:0016491">
    <property type="term" value="F:oxidoreductase activity"/>
    <property type="evidence" value="ECO:0007669"/>
    <property type="project" value="UniProtKB-KW"/>
</dbReference>
<feature type="domain" description="FAD/NAD(P)-binding" evidence="5">
    <location>
        <begin position="17"/>
        <end position="235"/>
    </location>
</feature>
<evidence type="ECO:0000256" key="1">
    <source>
        <dbReference type="ARBA" id="ARBA00022630"/>
    </source>
</evidence>
<evidence type="ECO:0000256" key="2">
    <source>
        <dbReference type="ARBA" id="ARBA00022827"/>
    </source>
</evidence>
<keyword evidence="4" id="KW-1133">Transmembrane helix</keyword>
<dbReference type="Proteomes" id="UP000292957">
    <property type="component" value="Unassembled WGS sequence"/>
</dbReference>
<dbReference type="InterPro" id="IPR050346">
    <property type="entry name" value="FMO-like"/>
</dbReference>
<proteinExistence type="predicted"/>
<accession>A0A4Q9MNM3</accession>
<dbReference type="Pfam" id="PF07992">
    <property type="entry name" value="Pyr_redox_2"/>
    <property type="match status" value="1"/>
</dbReference>
<evidence type="ECO:0000313" key="6">
    <source>
        <dbReference type="EMBL" id="TBU28727.1"/>
    </source>
</evidence>
<evidence type="ECO:0000256" key="4">
    <source>
        <dbReference type="SAM" id="Phobius"/>
    </source>
</evidence>
<keyword evidence="1" id="KW-0285">Flavoprotein</keyword>
<protein>
    <submittedName>
        <fullName evidence="6">FAD/NAD(P)-binding domain-containing protein</fullName>
    </submittedName>
</protein>
<dbReference type="SUPFAM" id="SSF51905">
    <property type="entry name" value="FAD/NAD(P)-binding domain"/>
    <property type="match status" value="2"/>
</dbReference>
<dbReference type="GO" id="GO:0050661">
    <property type="term" value="F:NADP binding"/>
    <property type="evidence" value="ECO:0007669"/>
    <property type="project" value="InterPro"/>
</dbReference>
<evidence type="ECO:0000259" key="5">
    <source>
        <dbReference type="Pfam" id="PF07992"/>
    </source>
</evidence>
<keyword evidence="3" id="KW-0560">Oxidoreductase</keyword>
<reference evidence="6" key="1">
    <citation type="submission" date="2019-01" db="EMBL/GenBank/DDBJ databases">
        <title>Draft genome sequences of three monokaryotic isolates of the white-rot basidiomycete fungus Dichomitus squalens.</title>
        <authorList>
            <consortium name="DOE Joint Genome Institute"/>
            <person name="Lopez S.C."/>
            <person name="Andreopoulos B."/>
            <person name="Pangilinan J."/>
            <person name="Lipzen A."/>
            <person name="Riley R."/>
            <person name="Ahrendt S."/>
            <person name="Ng V."/>
            <person name="Barry K."/>
            <person name="Daum C."/>
            <person name="Grigoriev I.V."/>
            <person name="Hilden K.S."/>
            <person name="Makela M.R."/>
            <person name="de Vries R.P."/>
        </authorList>
    </citation>
    <scope>NUCLEOTIDE SEQUENCE [LARGE SCALE GENOMIC DNA]</scope>
    <source>
        <strain evidence="6">OM18370.1</strain>
    </source>
</reference>
<dbReference type="InterPro" id="IPR023753">
    <property type="entry name" value="FAD/NAD-binding_dom"/>
</dbReference>
<evidence type="ECO:0000256" key="3">
    <source>
        <dbReference type="ARBA" id="ARBA00023002"/>
    </source>
</evidence>
<dbReference type="OrthoDB" id="2915840at2759"/>
<dbReference type="EMBL" id="ML143419">
    <property type="protein sequence ID" value="TBU28727.1"/>
    <property type="molecule type" value="Genomic_DNA"/>
</dbReference>
<feature type="transmembrane region" description="Helical" evidence="4">
    <location>
        <begin position="12"/>
        <end position="34"/>
    </location>
</feature>
<dbReference type="GO" id="GO:0050660">
    <property type="term" value="F:flavin adenine dinucleotide binding"/>
    <property type="evidence" value="ECO:0007669"/>
    <property type="project" value="InterPro"/>
</dbReference>
<name>A0A4Q9MNM3_9APHY</name>
<sequence>MQQRRDGRDNHPRNGAIAVVGAGLAGLITAYTLIRDGFEDVQVLTRDAHVGGNWAQGKTYPGLYLNSVHGEYCVSALSMPPPASDCGRTSGDEVGAYLETFGSKFLKDKIQYGVEVVRIERPPSGTGWRVRVHHRKTGLTEVRHYRRVVLCTGGQSAPRFPPNMSPESAAASGFKGIVFHSADFGSKLSDLLASVPPAVSSAEPDSPTVLVVGGGKSAQDIAAYLANEGRKVTIVCPNFDAFLAASEPLPDWVRKSRLLSLFSPHIYLRTWLERFVHTTWLGKKLFDLFWTGLVSASFKAAGIPLGSPLRNTVSPFWHDRVNDEGVPRPNGFHALTLSGKISVVSPAYATSFGTDGESVLLDNGVSIRASAILLATGYHSSWSAMFDEEAQEELGLKPHLACQSQPYRWDYLTLRYPPPLNPVAERWSSSIYRGIVPAKNIERRDFAVNGAIFSTHFGYMLEVGSHWISSYFLEDDMRLPATSEVALEETERQAAWLRHRYPQVAPTANSSHTSNIGFWGWPQVADDLLEDMGLKVMRSGGNWLTWPFRVVSVKEIAGLKEERDARRALKGTSRSVECP</sequence>
<keyword evidence="4" id="KW-0812">Transmembrane</keyword>
<dbReference type="InterPro" id="IPR036188">
    <property type="entry name" value="FAD/NAD-bd_sf"/>
</dbReference>
<organism evidence="6">
    <name type="scientific">Dichomitus squalens</name>
    <dbReference type="NCBI Taxonomy" id="114155"/>
    <lineage>
        <taxon>Eukaryota</taxon>
        <taxon>Fungi</taxon>
        <taxon>Dikarya</taxon>
        <taxon>Basidiomycota</taxon>
        <taxon>Agaricomycotina</taxon>
        <taxon>Agaricomycetes</taxon>
        <taxon>Polyporales</taxon>
        <taxon>Polyporaceae</taxon>
        <taxon>Dichomitus</taxon>
    </lineage>
</organism>
<dbReference type="AlphaFoldDB" id="A0A4Q9MNM3"/>
<dbReference type="PANTHER" id="PTHR23023">
    <property type="entry name" value="DIMETHYLANILINE MONOOXYGENASE"/>
    <property type="match status" value="1"/>
</dbReference>
<dbReference type="InterPro" id="IPR000960">
    <property type="entry name" value="Flavin_mOase"/>
</dbReference>
<gene>
    <name evidence="6" type="ORF">BD311DRAFT_757875</name>
</gene>
<dbReference type="Gene3D" id="3.50.50.60">
    <property type="entry name" value="FAD/NAD(P)-binding domain"/>
    <property type="match status" value="2"/>
</dbReference>
<keyword evidence="4" id="KW-0472">Membrane</keyword>